<dbReference type="GO" id="GO:0015562">
    <property type="term" value="F:efflux transmembrane transporter activity"/>
    <property type="evidence" value="ECO:0007669"/>
    <property type="project" value="InterPro"/>
</dbReference>
<keyword evidence="2" id="KW-1134">Transmembrane beta strand</keyword>
<dbReference type="Proteomes" id="UP000029643">
    <property type="component" value="Unassembled WGS sequence"/>
</dbReference>
<keyword evidence="5" id="KW-0998">Cell outer membrane</keyword>
<evidence type="ECO:0000256" key="5">
    <source>
        <dbReference type="ARBA" id="ARBA00023237"/>
    </source>
</evidence>
<dbReference type="PANTHER" id="PTHR30026:SF20">
    <property type="entry name" value="OUTER MEMBRANE PROTEIN TOLC"/>
    <property type="match status" value="1"/>
</dbReference>
<reference evidence="6 7" key="1">
    <citation type="journal article" date="2014" name="Genome Announc.">
        <title>Draft Genome Sequences of Marine Flavobacterium Algibacter lectus Strains SS8 and NR4.</title>
        <authorList>
            <person name="Takatani N."/>
            <person name="Nakanishi M."/>
            <person name="Meirelles P."/>
            <person name="Mino S."/>
            <person name="Suda W."/>
            <person name="Oshima K."/>
            <person name="Hattori M."/>
            <person name="Ohkuma M."/>
            <person name="Hosokawa M."/>
            <person name="Miyashita K."/>
            <person name="Thompson F.L."/>
            <person name="Niwa A."/>
            <person name="Sawabe T."/>
            <person name="Sawabe T."/>
        </authorList>
    </citation>
    <scope>NUCLEOTIDE SEQUENCE [LARGE SCALE GENOMIC DNA]</scope>
    <source>
        <strain evidence="7">JCM19274</strain>
    </source>
</reference>
<evidence type="ECO:0000256" key="4">
    <source>
        <dbReference type="ARBA" id="ARBA00023136"/>
    </source>
</evidence>
<dbReference type="GO" id="GO:1990281">
    <property type="term" value="C:efflux pump complex"/>
    <property type="evidence" value="ECO:0007669"/>
    <property type="project" value="TreeGrafter"/>
</dbReference>
<evidence type="ECO:0000313" key="7">
    <source>
        <dbReference type="Proteomes" id="UP000029643"/>
    </source>
</evidence>
<accession>A0A090WSP0</accession>
<organism evidence="6 7">
    <name type="scientific">Algibacter lectus</name>
    <dbReference type="NCBI Taxonomy" id="221126"/>
    <lineage>
        <taxon>Bacteria</taxon>
        <taxon>Pseudomonadati</taxon>
        <taxon>Bacteroidota</taxon>
        <taxon>Flavobacteriia</taxon>
        <taxon>Flavobacteriales</taxon>
        <taxon>Flavobacteriaceae</taxon>
        <taxon>Algibacter</taxon>
    </lineage>
</organism>
<gene>
    <name evidence="6" type="ORF">JCM19274_2668</name>
</gene>
<evidence type="ECO:0000256" key="1">
    <source>
        <dbReference type="ARBA" id="ARBA00004442"/>
    </source>
</evidence>
<keyword evidence="3" id="KW-0812">Transmembrane</keyword>
<dbReference type="InterPro" id="IPR051906">
    <property type="entry name" value="TolC-like"/>
</dbReference>
<dbReference type="EMBL" id="BBNU01000008">
    <property type="protein sequence ID" value="GAL79996.1"/>
    <property type="molecule type" value="Genomic_DNA"/>
</dbReference>
<protein>
    <recommendedName>
        <fullName evidence="8">Outer membrane efflux protein</fullName>
    </recommendedName>
</protein>
<evidence type="ECO:0000313" key="6">
    <source>
        <dbReference type="EMBL" id="GAL79996.1"/>
    </source>
</evidence>
<dbReference type="GO" id="GO:0009279">
    <property type="term" value="C:cell outer membrane"/>
    <property type="evidence" value="ECO:0007669"/>
    <property type="project" value="UniProtKB-SubCell"/>
</dbReference>
<evidence type="ECO:0000256" key="2">
    <source>
        <dbReference type="ARBA" id="ARBA00022452"/>
    </source>
</evidence>
<comment type="subcellular location">
    <subcellularLocation>
        <location evidence="1">Cell outer membrane</location>
    </subcellularLocation>
</comment>
<name>A0A090WSP0_9FLAO</name>
<dbReference type="AlphaFoldDB" id="A0A090WSP0"/>
<dbReference type="Gene3D" id="1.20.1600.10">
    <property type="entry name" value="Outer membrane efflux proteins (OEP)"/>
    <property type="match status" value="1"/>
</dbReference>
<evidence type="ECO:0008006" key="8">
    <source>
        <dbReference type="Google" id="ProtNLM"/>
    </source>
</evidence>
<proteinExistence type="predicted"/>
<dbReference type="GO" id="GO:0015288">
    <property type="term" value="F:porin activity"/>
    <property type="evidence" value="ECO:0007669"/>
    <property type="project" value="TreeGrafter"/>
</dbReference>
<comment type="caution">
    <text evidence="6">The sequence shown here is derived from an EMBL/GenBank/DDBJ whole genome shotgun (WGS) entry which is preliminary data.</text>
</comment>
<keyword evidence="4" id="KW-0472">Membrane</keyword>
<dbReference type="SUPFAM" id="SSF56954">
    <property type="entry name" value="Outer membrane efflux proteins (OEP)"/>
    <property type="match status" value="1"/>
</dbReference>
<sequence>MRNAKVNLEAQKILKEQLLVSIVRDFNNAWDDYENKLSVYRLQEHNIKTAQNNFDRTEEQFKLGQINSIEFRQAQINLLNAELSRNQAKYLAKIAEMQMLQISGDLLNIEF</sequence>
<dbReference type="PANTHER" id="PTHR30026">
    <property type="entry name" value="OUTER MEMBRANE PROTEIN TOLC"/>
    <property type="match status" value="1"/>
</dbReference>
<evidence type="ECO:0000256" key="3">
    <source>
        <dbReference type="ARBA" id="ARBA00022692"/>
    </source>
</evidence>